<dbReference type="EnsemblPlants" id="AET4Gv20207900.4">
    <property type="protein sequence ID" value="AET4Gv20207900.4"/>
    <property type="gene ID" value="AET4Gv20207900"/>
</dbReference>
<accession>A0A453HJH0</accession>
<dbReference type="AlphaFoldDB" id="A0A453HJH0"/>
<dbReference type="InterPro" id="IPR036770">
    <property type="entry name" value="Ankyrin_rpt-contain_sf"/>
</dbReference>
<evidence type="ECO:0000313" key="2">
    <source>
        <dbReference type="Proteomes" id="UP000015105"/>
    </source>
</evidence>
<evidence type="ECO:0000313" key="1">
    <source>
        <dbReference type="EnsemblPlants" id="AET4Gv20207900.4"/>
    </source>
</evidence>
<protein>
    <submittedName>
        <fullName evidence="1">Uncharacterized protein</fullName>
    </submittedName>
</protein>
<keyword evidence="2" id="KW-1185">Reference proteome</keyword>
<sequence length="107" mass="12274">LVIETFLRKNDFVHGYDFFSFFSSGYYEIVKFLLARGANVHAMSELGTPLMDATLRRFPSIVKILLEHKSDVLLKLFVDMLSLTPNSSLFWVLLLPQLFSPVGLFGW</sequence>
<organism evidence="1 2">
    <name type="scientific">Aegilops tauschii subsp. strangulata</name>
    <name type="common">Goatgrass</name>
    <dbReference type="NCBI Taxonomy" id="200361"/>
    <lineage>
        <taxon>Eukaryota</taxon>
        <taxon>Viridiplantae</taxon>
        <taxon>Streptophyta</taxon>
        <taxon>Embryophyta</taxon>
        <taxon>Tracheophyta</taxon>
        <taxon>Spermatophyta</taxon>
        <taxon>Magnoliopsida</taxon>
        <taxon>Liliopsida</taxon>
        <taxon>Poales</taxon>
        <taxon>Poaceae</taxon>
        <taxon>BOP clade</taxon>
        <taxon>Pooideae</taxon>
        <taxon>Triticodae</taxon>
        <taxon>Triticeae</taxon>
        <taxon>Triticinae</taxon>
        <taxon>Aegilops</taxon>
    </lineage>
</organism>
<dbReference type="SUPFAM" id="SSF48403">
    <property type="entry name" value="Ankyrin repeat"/>
    <property type="match status" value="1"/>
</dbReference>
<reference evidence="1" key="3">
    <citation type="journal article" date="2017" name="Nature">
        <title>Genome sequence of the progenitor of the wheat D genome Aegilops tauschii.</title>
        <authorList>
            <person name="Luo M.C."/>
            <person name="Gu Y.Q."/>
            <person name="Puiu D."/>
            <person name="Wang H."/>
            <person name="Twardziok S.O."/>
            <person name="Deal K.R."/>
            <person name="Huo N."/>
            <person name="Zhu T."/>
            <person name="Wang L."/>
            <person name="Wang Y."/>
            <person name="McGuire P.E."/>
            <person name="Liu S."/>
            <person name="Long H."/>
            <person name="Ramasamy R.K."/>
            <person name="Rodriguez J.C."/>
            <person name="Van S.L."/>
            <person name="Yuan L."/>
            <person name="Wang Z."/>
            <person name="Xia Z."/>
            <person name="Xiao L."/>
            <person name="Anderson O.D."/>
            <person name="Ouyang S."/>
            <person name="Liang Y."/>
            <person name="Zimin A.V."/>
            <person name="Pertea G."/>
            <person name="Qi P."/>
            <person name="Bennetzen J.L."/>
            <person name="Dai X."/>
            <person name="Dawson M.W."/>
            <person name="Muller H.G."/>
            <person name="Kugler K."/>
            <person name="Rivarola-Duarte L."/>
            <person name="Spannagl M."/>
            <person name="Mayer K.F.X."/>
            <person name="Lu F.H."/>
            <person name="Bevan M.W."/>
            <person name="Leroy P."/>
            <person name="Li P."/>
            <person name="You F.M."/>
            <person name="Sun Q."/>
            <person name="Liu Z."/>
            <person name="Lyons E."/>
            <person name="Wicker T."/>
            <person name="Salzberg S.L."/>
            <person name="Devos K.M."/>
            <person name="Dvorak J."/>
        </authorList>
    </citation>
    <scope>NUCLEOTIDE SEQUENCE [LARGE SCALE GENOMIC DNA]</scope>
    <source>
        <strain evidence="1">cv. AL8/78</strain>
    </source>
</reference>
<reference evidence="1" key="5">
    <citation type="journal article" date="2021" name="G3 (Bethesda)">
        <title>Aegilops tauschii genome assembly Aet v5.0 features greater sequence contiguity and improved annotation.</title>
        <authorList>
            <person name="Wang L."/>
            <person name="Zhu T."/>
            <person name="Rodriguez J.C."/>
            <person name="Deal K.R."/>
            <person name="Dubcovsky J."/>
            <person name="McGuire P.E."/>
            <person name="Lux T."/>
            <person name="Spannagl M."/>
            <person name="Mayer K.F.X."/>
            <person name="Baldrich P."/>
            <person name="Meyers B.C."/>
            <person name="Huo N."/>
            <person name="Gu Y.Q."/>
            <person name="Zhou H."/>
            <person name="Devos K.M."/>
            <person name="Bennetzen J.L."/>
            <person name="Unver T."/>
            <person name="Budak H."/>
            <person name="Gulick P.J."/>
            <person name="Galiba G."/>
            <person name="Kalapos B."/>
            <person name="Nelson D.R."/>
            <person name="Li P."/>
            <person name="You F.M."/>
            <person name="Luo M.C."/>
            <person name="Dvorak J."/>
        </authorList>
    </citation>
    <scope>NUCLEOTIDE SEQUENCE [LARGE SCALE GENOMIC DNA]</scope>
    <source>
        <strain evidence="1">cv. AL8/78</strain>
    </source>
</reference>
<dbReference type="Gene3D" id="1.25.40.20">
    <property type="entry name" value="Ankyrin repeat-containing domain"/>
    <property type="match status" value="1"/>
</dbReference>
<dbReference type="InterPro" id="IPR002110">
    <property type="entry name" value="Ankyrin_rpt"/>
</dbReference>
<reference evidence="2" key="1">
    <citation type="journal article" date="2014" name="Science">
        <title>Ancient hybridizations among the ancestral genomes of bread wheat.</title>
        <authorList>
            <consortium name="International Wheat Genome Sequencing Consortium,"/>
            <person name="Marcussen T."/>
            <person name="Sandve S.R."/>
            <person name="Heier L."/>
            <person name="Spannagl M."/>
            <person name="Pfeifer M."/>
            <person name="Jakobsen K.S."/>
            <person name="Wulff B.B."/>
            <person name="Steuernagel B."/>
            <person name="Mayer K.F."/>
            <person name="Olsen O.A."/>
        </authorList>
    </citation>
    <scope>NUCLEOTIDE SEQUENCE [LARGE SCALE GENOMIC DNA]</scope>
    <source>
        <strain evidence="2">cv. AL8/78</strain>
    </source>
</reference>
<reference evidence="1" key="4">
    <citation type="submission" date="2019-03" db="UniProtKB">
        <authorList>
            <consortium name="EnsemblPlants"/>
        </authorList>
    </citation>
    <scope>IDENTIFICATION</scope>
</reference>
<reference evidence="2" key="2">
    <citation type="journal article" date="2017" name="Nat. Plants">
        <title>The Aegilops tauschii genome reveals multiple impacts of transposons.</title>
        <authorList>
            <person name="Zhao G."/>
            <person name="Zou C."/>
            <person name="Li K."/>
            <person name="Wang K."/>
            <person name="Li T."/>
            <person name="Gao L."/>
            <person name="Zhang X."/>
            <person name="Wang H."/>
            <person name="Yang Z."/>
            <person name="Liu X."/>
            <person name="Jiang W."/>
            <person name="Mao L."/>
            <person name="Kong X."/>
            <person name="Jiao Y."/>
            <person name="Jia J."/>
        </authorList>
    </citation>
    <scope>NUCLEOTIDE SEQUENCE [LARGE SCALE GENOMIC DNA]</scope>
    <source>
        <strain evidence="2">cv. AL8/78</strain>
    </source>
</reference>
<dbReference type="Proteomes" id="UP000015105">
    <property type="component" value="Chromosome 4D"/>
</dbReference>
<dbReference type="Gramene" id="AET4Gv20207900.4">
    <property type="protein sequence ID" value="AET4Gv20207900.4"/>
    <property type="gene ID" value="AET4Gv20207900"/>
</dbReference>
<dbReference type="Pfam" id="PF00023">
    <property type="entry name" value="Ank"/>
    <property type="match status" value="1"/>
</dbReference>
<proteinExistence type="predicted"/>
<name>A0A453HJH0_AEGTS</name>